<evidence type="ECO:0000256" key="3">
    <source>
        <dbReference type="ARBA" id="ARBA00022989"/>
    </source>
</evidence>
<organism evidence="7 8">
    <name type="scientific">Favolaschia claudopus</name>
    <dbReference type="NCBI Taxonomy" id="2862362"/>
    <lineage>
        <taxon>Eukaryota</taxon>
        <taxon>Fungi</taxon>
        <taxon>Dikarya</taxon>
        <taxon>Basidiomycota</taxon>
        <taxon>Agaricomycotina</taxon>
        <taxon>Agaricomycetes</taxon>
        <taxon>Agaricomycetidae</taxon>
        <taxon>Agaricales</taxon>
        <taxon>Marasmiineae</taxon>
        <taxon>Mycenaceae</taxon>
        <taxon>Favolaschia</taxon>
    </lineage>
</organism>
<sequence length="310" mass="35169">MQSFLCYVLFSVFFITAVLANSSLEIRADENDQAPIAGFVPKKLPTYLALGLYGISAAIHWIYFFIVPPRPRYMLSLPIGMLALTIGFILRLQYIAKPSNVGSFIQMDLPCLFLATDYMLLSRLAATFDEKVANECLLIRRSRIVKIFVWSDVSTFLLQASGGGLSSQTDRNIANLGNKLTMVGLVLQAVSFLLFSVSLIIFGMRLRFPEAWSSVNAQPFKLISRQQIDDWRILYYLMCVTCIGISIRSIFRIAEFAGGFDGYIAVHEGYFYIFDALPLWISMSLFCLVWPVRVLNTKHTSEDHEFIVRR</sequence>
<evidence type="ECO:0000256" key="5">
    <source>
        <dbReference type="SAM" id="Phobius"/>
    </source>
</evidence>
<dbReference type="Proteomes" id="UP001362999">
    <property type="component" value="Unassembled WGS sequence"/>
</dbReference>
<evidence type="ECO:0000256" key="6">
    <source>
        <dbReference type="SAM" id="SignalP"/>
    </source>
</evidence>
<keyword evidence="2 5" id="KW-0812">Transmembrane</keyword>
<dbReference type="InterPro" id="IPR007568">
    <property type="entry name" value="RTA1"/>
</dbReference>
<evidence type="ECO:0000256" key="2">
    <source>
        <dbReference type="ARBA" id="ARBA00022692"/>
    </source>
</evidence>
<dbReference type="EMBL" id="JAWWNJ010000066">
    <property type="protein sequence ID" value="KAK7012233.1"/>
    <property type="molecule type" value="Genomic_DNA"/>
</dbReference>
<dbReference type="PANTHER" id="PTHR31465">
    <property type="entry name" value="PROTEIN RTA1-RELATED"/>
    <property type="match status" value="1"/>
</dbReference>
<feature type="transmembrane region" description="Helical" evidence="5">
    <location>
        <begin position="233"/>
        <end position="251"/>
    </location>
</feature>
<evidence type="ECO:0000313" key="8">
    <source>
        <dbReference type="Proteomes" id="UP001362999"/>
    </source>
</evidence>
<accession>A0AAW0AHP2</accession>
<feature type="signal peptide" evidence="6">
    <location>
        <begin position="1"/>
        <end position="20"/>
    </location>
</feature>
<dbReference type="PANTHER" id="PTHR31465:SF1">
    <property type="entry name" value="PROTEIN RTA1-RELATED"/>
    <property type="match status" value="1"/>
</dbReference>
<keyword evidence="8" id="KW-1185">Reference proteome</keyword>
<comment type="subcellular location">
    <subcellularLocation>
        <location evidence="1">Membrane</location>
        <topology evidence="1">Multi-pass membrane protein</topology>
    </subcellularLocation>
</comment>
<evidence type="ECO:0000313" key="7">
    <source>
        <dbReference type="EMBL" id="KAK7012233.1"/>
    </source>
</evidence>
<feature type="transmembrane region" description="Helical" evidence="5">
    <location>
        <begin position="73"/>
        <end position="92"/>
    </location>
</feature>
<reference evidence="7 8" key="1">
    <citation type="journal article" date="2024" name="J Genomics">
        <title>Draft genome sequencing and assembly of Favolaschia claudopus CIRM-BRFM 2984 isolated from oak limbs.</title>
        <authorList>
            <person name="Navarro D."/>
            <person name="Drula E."/>
            <person name="Chaduli D."/>
            <person name="Cazenave R."/>
            <person name="Ahrendt S."/>
            <person name="Wang J."/>
            <person name="Lipzen A."/>
            <person name="Daum C."/>
            <person name="Barry K."/>
            <person name="Grigoriev I.V."/>
            <person name="Favel A."/>
            <person name="Rosso M.N."/>
            <person name="Martin F."/>
        </authorList>
    </citation>
    <scope>NUCLEOTIDE SEQUENCE [LARGE SCALE GENOMIC DNA]</scope>
    <source>
        <strain evidence="7 8">CIRM-BRFM 2984</strain>
    </source>
</reference>
<dbReference type="Pfam" id="PF04479">
    <property type="entry name" value="RTA1"/>
    <property type="match status" value="1"/>
</dbReference>
<feature type="transmembrane region" description="Helical" evidence="5">
    <location>
        <begin position="185"/>
        <end position="204"/>
    </location>
</feature>
<dbReference type="AlphaFoldDB" id="A0AAW0AHP2"/>
<name>A0AAW0AHP2_9AGAR</name>
<gene>
    <name evidence="7" type="ORF">R3P38DRAFT_3324166</name>
</gene>
<keyword evidence="3 5" id="KW-1133">Transmembrane helix</keyword>
<evidence type="ECO:0000256" key="1">
    <source>
        <dbReference type="ARBA" id="ARBA00004141"/>
    </source>
</evidence>
<feature type="transmembrane region" description="Helical" evidence="5">
    <location>
        <begin position="44"/>
        <end position="66"/>
    </location>
</feature>
<keyword evidence="4 5" id="KW-0472">Membrane</keyword>
<proteinExistence type="predicted"/>
<evidence type="ECO:0000256" key="4">
    <source>
        <dbReference type="ARBA" id="ARBA00023136"/>
    </source>
</evidence>
<comment type="caution">
    <text evidence="7">The sequence shown here is derived from an EMBL/GenBank/DDBJ whole genome shotgun (WGS) entry which is preliminary data.</text>
</comment>
<feature type="transmembrane region" description="Helical" evidence="5">
    <location>
        <begin position="271"/>
        <end position="292"/>
    </location>
</feature>
<protein>
    <submittedName>
        <fullName evidence="7">RTA1 like protein-domain-containing protein</fullName>
    </submittedName>
</protein>
<dbReference type="GO" id="GO:0016020">
    <property type="term" value="C:membrane"/>
    <property type="evidence" value="ECO:0007669"/>
    <property type="project" value="UniProtKB-SubCell"/>
</dbReference>
<keyword evidence="6" id="KW-0732">Signal</keyword>
<feature type="chain" id="PRO_5043564345" evidence="6">
    <location>
        <begin position="21"/>
        <end position="310"/>
    </location>
</feature>